<feature type="non-terminal residue" evidence="1">
    <location>
        <position position="1"/>
    </location>
</feature>
<comment type="caution">
    <text evidence="1">The sequence shown here is derived from an EMBL/GenBank/DDBJ whole genome shotgun (WGS) entry which is preliminary data.</text>
</comment>
<proteinExistence type="predicted"/>
<reference evidence="1 2" key="1">
    <citation type="submission" date="2019-09" db="EMBL/GenBank/DDBJ databases">
        <title>Bird 10,000 Genomes (B10K) Project - Family phase.</title>
        <authorList>
            <person name="Zhang G."/>
        </authorList>
    </citation>
    <scope>NUCLEOTIDE SEQUENCE [LARGE SCALE GENOMIC DNA]</scope>
    <source>
        <strain evidence="1">B10K-DU-012-10</strain>
        <tissue evidence="1">Blood</tissue>
    </source>
</reference>
<feature type="non-terminal residue" evidence="1">
    <location>
        <position position="92"/>
    </location>
</feature>
<dbReference type="EMBL" id="VZRJ01003499">
    <property type="protein sequence ID" value="NWV05310.1"/>
    <property type="molecule type" value="Genomic_DNA"/>
</dbReference>
<keyword evidence="2" id="KW-1185">Reference proteome</keyword>
<gene>
    <name evidence="1" type="primary">Erv31_0</name>
    <name evidence="1" type="ORF">PTIVIO_R15959</name>
</gene>
<name>A0A7K6BV70_PTIVI</name>
<accession>A0A7K6BV70</accession>
<organism evidence="1 2">
    <name type="scientific">Ptilonorhynchus violaceus</name>
    <name type="common">Satin bowerbird</name>
    <name type="synonym">Pyrrhocorax violaceus</name>
    <dbReference type="NCBI Taxonomy" id="28724"/>
    <lineage>
        <taxon>Eukaryota</taxon>
        <taxon>Metazoa</taxon>
        <taxon>Chordata</taxon>
        <taxon>Craniata</taxon>
        <taxon>Vertebrata</taxon>
        <taxon>Euteleostomi</taxon>
        <taxon>Archelosauria</taxon>
        <taxon>Archosauria</taxon>
        <taxon>Dinosauria</taxon>
        <taxon>Saurischia</taxon>
        <taxon>Theropoda</taxon>
        <taxon>Coelurosauria</taxon>
        <taxon>Aves</taxon>
        <taxon>Neognathae</taxon>
        <taxon>Neoaves</taxon>
        <taxon>Telluraves</taxon>
        <taxon>Australaves</taxon>
        <taxon>Passeriformes</taxon>
        <taxon>Ptilonorhynchidae</taxon>
        <taxon>Ptilonorhynchus</taxon>
    </lineage>
</organism>
<evidence type="ECO:0000313" key="2">
    <source>
        <dbReference type="Proteomes" id="UP000584880"/>
    </source>
</evidence>
<sequence length="92" mass="10651">NSFEGLYLCYAPGRNPYSEIPMISRFWKNVNNRESQFWEAPNGLFWICGNKAYPYYPYVLPLRWKGSCTLGVIQPGFFLLPRRKGGELGVPL</sequence>
<dbReference type="Proteomes" id="UP000584880">
    <property type="component" value="Unassembled WGS sequence"/>
</dbReference>
<protein>
    <submittedName>
        <fullName evidence="1">ENR1 protein</fullName>
    </submittedName>
</protein>
<evidence type="ECO:0000313" key="1">
    <source>
        <dbReference type="EMBL" id="NWV05310.1"/>
    </source>
</evidence>
<dbReference type="AlphaFoldDB" id="A0A7K6BV70"/>